<dbReference type="GO" id="GO:0006508">
    <property type="term" value="P:proteolysis"/>
    <property type="evidence" value="ECO:0007669"/>
    <property type="project" value="UniProtKB-KW"/>
</dbReference>
<keyword evidence="2" id="KW-0378">Hydrolase</keyword>
<dbReference type="EMBL" id="JADINF010000003">
    <property type="protein sequence ID" value="MBO8423426.1"/>
    <property type="molecule type" value="Genomic_DNA"/>
</dbReference>
<keyword evidence="3" id="KW-0472">Membrane</keyword>
<name>A0A940DF76_9FIRM</name>
<comment type="caution">
    <text evidence="4">The sequence shown here is derived from an EMBL/GenBank/DDBJ whole genome shotgun (WGS) entry which is preliminary data.</text>
</comment>
<dbReference type="PANTHER" id="PTHR43343:SF3">
    <property type="entry name" value="PROTEASE DO-LIKE 8, CHLOROPLASTIC"/>
    <property type="match status" value="1"/>
</dbReference>
<dbReference type="Proteomes" id="UP000727857">
    <property type="component" value="Unassembled WGS sequence"/>
</dbReference>
<dbReference type="InterPro" id="IPR036034">
    <property type="entry name" value="PDZ_sf"/>
</dbReference>
<dbReference type="InterPro" id="IPR001940">
    <property type="entry name" value="Peptidase_S1C"/>
</dbReference>
<dbReference type="PANTHER" id="PTHR43343">
    <property type="entry name" value="PEPTIDASE S12"/>
    <property type="match status" value="1"/>
</dbReference>
<dbReference type="AlphaFoldDB" id="A0A940DF76"/>
<gene>
    <name evidence="4" type="ORF">IAB16_00170</name>
</gene>
<evidence type="ECO:0000313" key="5">
    <source>
        <dbReference type="Proteomes" id="UP000727857"/>
    </source>
</evidence>
<evidence type="ECO:0000256" key="1">
    <source>
        <dbReference type="ARBA" id="ARBA00022670"/>
    </source>
</evidence>
<dbReference type="InterPro" id="IPR009003">
    <property type="entry name" value="Peptidase_S1_PA"/>
</dbReference>
<dbReference type="SUPFAM" id="SSF50156">
    <property type="entry name" value="PDZ domain-like"/>
    <property type="match status" value="1"/>
</dbReference>
<reference evidence="4" key="2">
    <citation type="journal article" date="2021" name="PeerJ">
        <title>Extensive microbial diversity within the chicken gut microbiome revealed by metagenomics and culture.</title>
        <authorList>
            <person name="Gilroy R."/>
            <person name="Ravi A."/>
            <person name="Getino M."/>
            <person name="Pursley I."/>
            <person name="Horton D.L."/>
            <person name="Alikhan N.F."/>
            <person name="Baker D."/>
            <person name="Gharbi K."/>
            <person name="Hall N."/>
            <person name="Watson M."/>
            <person name="Adriaenssens E.M."/>
            <person name="Foster-Nyarko E."/>
            <person name="Jarju S."/>
            <person name="Secka A."/>
            <person name="Antonio M."/>
            <person name="Oren A."/>
            <person name="Chaudhuri R.R."/>
            <person name="La Ragione R."/>
            <person name="Hildebrand F."/>
            <person name="Pallen M.J."/>
        </authorList>
    </citation>
    <scope>NUCLEOTIDE SEQUENCE</scope>
    <source>
        <strain evidence="4">517</strain>
    </source>
</reference>
<dbReference type="SUPFAM" id="SSF50494">
    <property type="entry name" value="Trypsin-like serine proteases"/>
    <property type="match status" value="1"/>
</dbReference>
<dbReference type="InterPro" id="IPR051201">
    <property type="entry name" value="Chloro_Bact_Ser_Proteases"/>
</dbReference>
<dbReference type="GO" id="GO:0004252">
    <property type="term" value="F:serine-type endopeptidase activity"/>
    <property type="evidence" value="ECO:0007669"/>
    <property type="project" value="InterPro"/>
</dbReference>
<keyword evidence="3" id="KW-1133">Transmembrane helix</keyword>
<organism evidence="4 5">
    <name type="scientific">Candidatus Stercoripulliclostridium pullicola</name>
    <dbReference type="NCBI Taxonomy" id="2840953"/>
    <lineage>
        <taxon>Bacteria</taxon>
        <taxon>Bacillati</taxon>
        <taxon>Bacillota</taxon>
        <taxon>Clostridia</taxon>
        <taxon>Eubacteriales</taxon>
        <taxon>Candidatus Stercoripulliclostridium</taxon>
    </lineage>
</organism>
<dbReference type="Pfam" id="PF13365">
    <property type="entry name" value="Trypsin_2"/>
    <property type="match status" value="1"/>
</dbReference>
<keyword evidence="3" id="KW-0812">Transmembrane</keyword>
<dbReference type="Gene3D" id="2.40.10.120">
    <property type="match status" value="1"/>
</dbReference>
<evidence type="ECO:0000313" key="4">
    <source>
        <dbReference type="EMBL" id="MBO8423426.1"/>
    </source>
</evidence>
<accession>A0A940DF76</accession>
<feature type="transmembrane region" description="Helical" evidence="3">
    <location>
        <begin position="29"/>
        <end position="55"/>
    </location>
</feature>
<proteinExistence type="predicted"/>
<dbReference type="Gene3D" id="2.30.42.10">
    <property type="match status" value="1"/>
</dbReference>
<reference evidence="4" key="1">
    <citation type="submission" date="2020-10" db="EMBL/GenBank/DDBJ databases">
        <authorList>
            <person name="Gilroy R."/>
        </authorList>
    </citation>
    <scope>NUCLEOTIDE SEQUENCE</scope>
    <source>
        <strain evidence="4">517</strain>
    </source>
</reference>
<dbReference type="PRINTS" id="PR00834">
    <property type="entry name" value="PROTEASES2C"/>
</dbReference>
<keyword evidence="1" id="KW-0645">Protease</keyword>
<evidence type="ECO:0000256" key="3">
    <source>
        <dbReference type="SAM" id="Phobius"/>
    </source>
</evidence>
<evidence type="ECO:0000256" key="2">
    <source>
        <dbReference type="ARBA" id="ARBA00022801"/>
    </source>
</evidence>
<protein>
    <submittedName>
        <fullName evidence="4">Trypsin-like peptidase domain-containing protein</fullName>
    </submittedName>
</protein>
<sequence length="395" mass="41828">MYDKNRYSYEVKSRVPRVVVPVKTRTSPFIIFLGVVLALGALIGCGFLGASIAYGKFSEDVANEKTSVVYRDVADRSEDTSNIGVTGEKLTSEQVTALAKQSVVEVVTESVSYEGGIFGGTYITSGAGSGVIISGSGHIITNYHVIEGTDAENITVTLYDGQSFKAEWVRGDAVTDTAIIKINAETANAAVIGRSDTVQAGQEVIAIGNPLGKLGGSVTKGVISAVEREITVDSQTMTLLQIDASVNPGNSGGGLFNMYGVLIGIVNAKSVAEDVEGIGFAIPIDTAYSVAEDLMSLGYVDGRVDTAVFEFREIKMPTISLPNVGLYLKSSKVSTDIPVGAYIVSVDGVQVKTVAEWKGVLNKKQPKATVEIVYNYGSQQRVATLTLTQREGYDT</sequence>